<dbReference type="EMBL" id="CACVKT020009075">
    <property type="protein sequence ID" value="CAC5420089.1"/>
    <property type="molecule type" value="Genomic_DNA"/>
</dbReference>
<feature type="chain" id="PRO_5027035686" description="C3H1-type domain-containing protein" evidence="1">
    <location>
        <begin position="18"/>
        <end position="240"/>
    </location>
</feature>
<evidence type="ECO:0000313" key="3">
    <source>
        <dbReference type="Proteomes" id="UP000507470"/>
    </source>
</evidence>
<evidence type="ECO:0000313" key="2">
    <source>
        <dbReference type="EMBL" id="CAC5420089.1"/>
    </source>
</evidence>
<keyword evidence="3" id="KW-1185">Reference proteome</keyword>
<proteinExistence type="predicted"/>
<dbReference type="PANTHER" id="PTHR33050">
    <property type="entry name" value="REVERSE TRANSCRIPTASE DOMAIN-CONTAINING PROTEIN"/>
    <property type="match status" value="1"/>
</dbReference>
<keyword evidence="1" id="KW-0732">Signal</keyword>
<gene>
    <name evidence="2" type="ORF">MCOR_52356</name>
</gene>
<dbReference type="Proteomes" id="UP000507470">
    <property type="component" value="Unassembled WGS sequence"/>
</dbReference>
<organism evidence="2 3">
    <name type="scientific">Mytilus coruscus</name>
    <name type="common">Sea mussel</name>
    <dbReference type="NCBI Taxonomy" id="42192"/>
    <lineage>
        <taxon>Eukaryota</taxon>
        <taxon>Metazoa</taxon>
        <taxon>Spiralia</taxon>
        <taxon>Lophotrochozoa</taxon>
        <taxon>Mollusca</taxon>
        <taxon>Bivalvia</taxon>
        <taxon>Autobranchia</taxon>
        <taxon>Pteriomorphia</taxon>
        <taxon>Mytilida</taxon>
        <taxon>Mytiloidea</taxon>
        <taxon>Mytilidae</taxon>
        <taxon>Mytilinae</taxon>
        <taxon>Mytilus</taxon>
    </lineage>
</organism>
<dbReference type="PANTHER" id="PTHR33050:SF8">
    <property type="entry name" value="REVERSE TRANSCRIPTASE DOMAIN-CONTAINING PROTEIN"/>
    <property type="match status" value="1"/>
</dbReference>
<feature type="signal peptide" evidence="1">
    <location>
        <begin position="1"/>
        <end position="17"/>
    </location>
</feature>
<evidence type="ECO:0000256" key="1">
    <source>
        <dbReference type="SAM" id="SignalP"/>
    </source>
</evidence>
<dbReference type="InterPro" id="IPR052055">
    <property type="entry name" value="Hepadnavirus_pol/RT"/>
</dbReference>
<sequence length="240" mass="27597">MCQWSMANLAILHKLLGEGLLDKGQVLDYLSYTTRVYQLIPSHDRVTVFFYDREYRRLQSMHRFRWGTDIPHIQMVYLKPRAARYLQQANTQPQGSGASTRGARNYASHTSSGKEICRKFNSRYGCTSCFEHACSFEHACRYIWKCGQKTLAGVEIDSIAMELRLPGDKLSLLKQELTDFGNRKRASKKQLQSLAGKLGWASTVVHGGRVFLRRIIDSITQLQHDWHNILIKGDIMQDIL</sequence>
<dbReference type="AlphaFoldDB" id="A0A6J8EHC2"/>
<dbReference type="OrthoDB" id="10060908at2759"/>
<accession>A0A6J8EHC2</accession>
<evidence type="ECO:0008006" key="4">
    <source>
        <dbReference type="Google" id="ProtNLM"/>
    </source>
</evidence>
<reference evidence="2 3" key="1">
    <citation type="submission" date="2020-06" db="EMBL/GenBank/DDBJ databases">
        <authorList>
            <person name="Li R."/>
            <person name="Bekaert M."/>
        </authorList>
    </citation>
    <scope>NUCLEOTIDE SEQUENCE [LARGE SCALE GENOMIC DNA]</scope>
    <source>
        <strain evidence="3">wild</strain>
    </source>
</reference>
<protein>
    <recommendedName>
        <fullName evidence="4">C3H1-type domain-containing protein</fullName>
    </recommendedName>
</protein>
<name>A0A6J8EHC2_MYTCO</name>